<reference evidence="2" key="1">
    <citation type="submission" date="2023-10" db="EMBL/GenBank/DDBJ databases">
        <title>Chromosome-level genome of the transformable northern wattle, Acacia crassicarpa.</title>
        <authorList>
            <person name="Massaro I."/>
            <person name="Sinha N.R."/>
            <person name="Poethig S."/>
            <person name="Leichty A.R."/>
        </authorList>
    </citation>
    <scope>NUCLEOTIDE SEQUENCE</scope>
    <source>
        <strain evidence="2">Acra3RX</strain>
        <tissue evidence="2">Leaf</tissue>
    </source>
</reference>
<name>A0AAE1KCD4_9FABA</name>
<dbReference type="Proteomes" id="UP001293593">
    <property type="component" value="Unassembled WGS sequence"/>
</dbReference>
<gene>
    <name evidence="2" type="ORF">QN277_019917</name>
</gene>
<proteinExistence type="predicted"/>
<dbReference type="EMBL" id="JAWXYG010000005">
    <property type="protein sequence ID" value="KAK4271189.1"/>
    <property type="molecule type" value="Genomic_DNA"/>
</dbReference>
<evidence type="ECO:0000256" key="1">
    <source>
        <dbReference type="SAM" id="Phobius"/>
    </source>
</evidence>
<accession>A0AAE1KCD4</accession>
<sequence length="71" mass="7869">MVLPIYKSRTPKTYGCSSQIWEPNIDTHTDLSRFSSLLALSLSSFVFFLFAPPPLLSVPVVGVNLLSEILN</sequence>
<feature type="transmembrane region" description="Helical" evidence="1">
    <location>
        <begin position="37"/>
        <end position="56"/>
    </location>
</feature>
<dbReference type="AlphaFoldDB" id="A0AAE1KCD4"/>
<keyword evidence="3" id="KW-1185">Reference proteome</keyword>
<keyword evidence="1" id="KW-0472">Membrane</keyword>
<keyword evidence="1" id="KW-0812">Transmembrane</keyword>
<protein>
    <submittedName>
        <fullName evidence="2">Uncharacterized protein</fullName>
    </submittedName>
</protein>
<evidence type="ECO:0000313" key="2">
    <source>
        <dbReference type="EMBL" id="KAK4271189.1"/>
    </source>
</evidence>
<keyword evidence="1" id="KW-1133">Transmembrane helix</keyword>
<organism evidence="2 3">
    <name type="scientific">Acacia crassicarpa</name>
    <name type="common">northern wattle</name>
    <dbReference type="NCBI Taxonomy" id="499986"/>
    <lineage>
        <taxon>Eukaryota</taxon>
        <taxon>Viridiplantae</taxon>
        <taxon>Streptophyta</taxon>
        <taxon>Embryophyta</taxon>
        <taxon>Tracheophyta</taxon>
        <taxon>Spermatophyta</taxon>
        <taxon>Magnoliopsida</taxon>
        <taxon>eudicotyledons</taxon>
        <taxon>Gunneridae</taxon>
        <taxon>Pentapetalae</taxon>
        <taxon>rosids</taxon>
        <taxon>fabids</taxon>
        <taxon>Fabales</taxon>
        <taxon>Fabaceae</taxon>
        <taxon>Caesalpinioideae</taxon>
        <taxon>mimosoid clade</taxon>
        <taxon>Acacieae</taxon>
        <taxon>Acacia</taxon>
    </lineage>
</organism>
<evidence type="ECO:0000313" key="3">
    <source>
        <dbReference type="Proteomes" id="UP001293593"/>
    </source>
</evidence>
<comment type="caution">
    <text evidence="2">The sequence shown here is derived from an EMBL/GenBank/DDBJ whole genome shotgun (WGS) entry which is preliminary data.</text>
</comment>